<evidence type="ECO:0008006" key="6">
    <source>
        <dbReference type="Google" id="ProtNLM"/>
    </source>
</evidence>
<dbReference type="InterPro" id="IPR025875">
    <property type="entry name" value="Leu-rich_rpt_4"/>
</dbReference>
<feature type="region of interest" description="Disordered" evidence="3">
    <location>
        <begin position="596"/>
        <end position="625"/>
    </location>
</feature>
<evidence type="ECO:0000256" key="2">
    <source>
        <dbReference type="ARBA" id="ARBA00022737"/>
    </source>
</evidence>
<dbReference type="OrthoDB" id="201275at2759"/>
<feature type="compositionally biased region" description="Low complexity" evidence="3">
    <location>
        <begin position="309"/>
        <end position="325"/>
    </location>
</feature>
<dbReference type="InterPro" id="IPR032675">
    <property type="entry name" value="LRR_dom_sf"/>
</dbReference>
<comment type="caution">
    <text evidence="4">The sequence shown here is derived from an EMBL/GenBank/DDBJ whole genome shotgun (WGS) entry which is preliminary data.</text>
</comment>
<feature type="region of interest" description="Disordered" evidence="3">
    <location>
        <begin position="357"/>
        <end position="395"/>
    </location>
</feature>
<keyword evidence="2" id="KW-0677">Repeat</keyword>
<dbReference type="Pfam" id="PF12799">
    <property type="entry name" value="LRR_4"/>
    <property type="match status" value="2"/>
</dbReference>
<dbReference type="PROSITE" id="PS51450">
    <property type="entry name" value="LRR"/>
    <property type="match status" value="2"/>
</dbReference>
<dbReference type="SUPFAM" id="SSF52058">
    <property type="entry name" value="L domain-like"/>
    <property type="match status" value="1"/>
</dbReference>
<name>A0A080ZL12_PHYNI</name>
<dbReference type="PANTHER" id="PTHR22708">
    <property type="entry name" value="LEUCINE-RICH REPEAT-CONTAINING PROTEIN 56"/>
    <property type="match status" value="1"/>
</dbReference>
<dbReference type="Proteomes" id="UP000028582">
    <property type="component" value="Unassembled WGS sequence"/>
</dbReference>
<feature type="compositionally biased region" description="Polar residues" evidence="3">
    <location>
        <begin position="553"/>
        <end position="565"/>
    </location>
</feature>
<evidence type="ECO:0000256" key="3">
    <source>
        <dbReference type="SAM" id="MobiDB-lite"/>
    </source>
</evidence>
<accession>A0A080ZL12</accession>
<dbReference type="InterPro" id="IPR001611">
    <property type="entry name" value="Leu-rich_rpt"/>
</dbReference>
<reference evidence="4 5" key="1">
    <citation type="submission" date="2013-11" db="EMBL/GenBank/DDBJ databases">
        <title>The Genome Sequence of Phytophthora parasitica P1976.</title>
        <authorList>
            <consortium name="The Broad Institute Genomics Platform"/>
            <person name="Russ C."/>
            <person name="Tyler B."/>
            <person name="Panabieres F."/>
            <person name="Shan W."/>
            <person name="Tripathy S."/>
            <person name="Grunwald N."/>
            <person name="Machado M."/>
            <person name="Johnson C.S."/>
            <person name="Walker B."/>
            <person name="Young S."/>
            <person name="Zeng Q."/>
            <person name="Gargeya S."/>
            <person name="Fitzgerald M."/>
            <person name="Haas B."/>
            <person name="Abouelleil A."/>
            <person name="Allen A.W."/>
            <person name="Alvarado L."/>
            <person name="Arachchi H.M."/>
            <person name="Berlin A.M."/>
            <person name="Chapman S.B."/>
            <person name="Gainer-Dewar J."/>
            <person name="Goldberg J."/>
            <person name="Griggs A."/>
            <person name="Gujja S."/>
            <person name="Hansen M."/>
            <person name="Howarth C."/>
            <person name="Imamovic A."/>
            <person name="Ireland A."/>
            <person name="Larimer J."/>
            <person name="McCowan C."/>
            <person name="Murphy C."/>
            <person name="Pearson M."/>
            <person name="Poon T.W."/>
            <person name="Priest M."/>
            <person name="Roberts A."/>
            <person name="Saif S."/>
            <person name="Shea T."/>
            <person name="Sisk P."/>
            <person name="Sykes S."/>
            <person name="Wortman J."/>
            <person name="Nusbaum C."/>
            <person name="Birren B."/>
        </authorList>
    </citation>
    <scope>NUCLEOTIDE SEQUENCE [LARGE SCALE GENOMIC DNA]</scope>
    <source>
        <strain evidence="4 5">P1976</strain>
    </source>
</reference>
<dbReference type="Gene3D" id="3.80.10.10">
    <property type="entry name" value="Ribonuclease Inhibitor"/>
    <property type="match status" value="1"/>
</dbReference>
<protein>
    <recommendedName>
        <fullName evidence="6">U2A'/phosphoprotein 32 family A C-terminal domain-containing protein</fullName>
    </recommendedName>
</protein>
<feature type="region of interest" description="Disordered" evidence="3">
    <location>
        <begin position="693"/>
        <end position="732"/>
    </location>
</feature>
<proteinExistence type="predicted"/>
<feature type="region of interest" description="Disordered" evidence="3">
    <location>
        <begin position="309"/>
        <end position="336"/>
    </location>
</feature>
<feature type="compositionally biased region" description="Low complexity" evidence="3">
    <location>
        <begin position="513"/>
        <end position="533"/>
    </location>
</feature>
<dbReference type="PANTHER" id="PTHR22708:SF0">
    <property type="entry name" value="LEUCINE-RICH REPEAT-CONTAINING PROTEIN 56"/>
    <property type="match status" value="1"/>
</dbReference>
<feature type="compositionally biased region" description="Basic and acidic residues" evidence="3">
    <location>
        <begin position="606"/>
        <end position="616"/>
    </location>
</feature>
<organism evidence="4 5">
    <name type="scientific">Phytophthora nicotianae P1976</name>
    <dbReference type="NCBI Taxonomy" id="1317066"/>
    <lineage>
        <taxon>Eukaryota</taxon>
        <taxon>Sar</taxon>
        <taxon>Stramenopiles</taxon>
        <taxon>Oomycota</taxon>
        <taxon>Peronosporomycetes</taxon>
        <taxon>Peronosporales</taxon>
        <taxon>Peronosporaceae</taxon>
        <taxon>Phytophthora</taxon>
    </lineage>
</organism>
<evidence type="ECO:0000313" key="4">
    <source>
        <dbReference type="EMBL" id="ETO67323.1"/>
    </source>
</evidence>
<sequence length="795" mass="87458">MSTVVVGDLRHEMDENVIATSTTVKRKPSTGAPRPADIKTSFLIRTLPRDCNPTPVPTGGLSASASGLLSPVMSKIGRQETDLETLQLDNPFDDITEEKLKQLTGGQDLERVTSLQISVDSTKQSVEVIGELLPSLRQLRLQQSNLSSFRDLGTSLRSLRILWAMHCQISDLDGIGALMNLQELYLQHNNVSDISPLTMHEELRVIDLEGNQIADIGQIEQLAFCPQLTSLNLTGNQIENVKYYRQIVANFVPQLVSLDDKALSDSERFKLPDSEIDIAIQKYRDHLQNASTNEAAAIVLNEISSPRQLSYSSSTTSLNGLTGDSPRTDDSGSRLTHGTDIVFAGNVSSALRRHRHEAEAGSANDLIRSIGGSSEDSTASVTSRLPSSHGLVERPKTPAQRISITDTLDRARELDTHKHKSRESILDELKTWQLDSVGTSQIGVPRDANEAFCRENIASNRSRSRRKGSVDGVIGSEAAIAATRARLERRPNTSAGVLRNGVNVREAFVDMARGSSNSSRPSSRGGSSNCRGPSGTGNVDILILDGSDDKRPCSSTKTPRGIFTTSSSCTKALGHQHDWNLEVLSPKVDISTAKRHLPTSLSSKQQLERSQRQKAEDNDDSSDDELSICPAVASEFSSPTPIPKTAFFNVAESLNAIEKWRDEMEYDAEDSAILNVASLQSCLSPCNTDSAMESTSVSIHENTDDNCSNQQSSPTRQQQRQNLTLGPGNNESDHQLVQFLRDRHGQLKTRDGFRSFFRGIEKERLENILRQALADHDKVKRRMQLMNGFFRHEVQ</sequence>
<dbReference type="EMBL" id="ANJA01002903">
    <property type="protein sequence ID" value="ETO67323.1"/>
    <property type="molecule type" value="Genomic_DNA"/>
</dbReference>
<feature type="compositionally biased region" description="Polar residues" evidence="3">
    <location>
        <begin position="371"/>
        <end position="386"/>
    </location>
</feature>
<feature type="region of interest" description="Disordered" evidence="3">
    <location>
        <begin position="512"/>
        <end position="565"/>
    </location>
</feature>
<evidence type="ECO:0000313" key="5">
    <source>
        <dbReference type="Proteomes" id="UP000028582"/>
    </source>
</evidence>
<feature type="compositionally biased region" description="Low complexity" evidence="3">
    <location>
        <begin position="708"/>
        <end position="722"/>
    </location>
</feature>
<evidence type="ECO:0000256" key="1">
    <source>
        <dbReference type="ARBA" id="ARBA00022614"/>
    </source>
</evidence>
<keyword evidence="1" id="KW-0433">Leucine-rich repeat</keyword>
<dbReference type="AlphaFoldDB" id="A0A080ZL12"/>
<gene>
    <name evidence="4" type="ORF">F444_15739</name>
</gene>
<dbReference type="InterPro" id="IPR040091">
    <property type="entry name" value="LRRC56"/>
</dbReference>